<dbReference type="Pfam" id="PF17761">
    <property type="entry name" value="DUF1016_N"/>
    <property type="match status" value="1"/>
</dbReference>
<accession>A0A941W2R8</accession>
<sequence>MLTTQSESKVLFQDIRKLIDETRSSIAVAVNAGLTMLYWKIGKRIYQGTLQKNRAEYGKQIVSLLGRQLSTEYGRGFSEKSLRHMIRFAEVFPDEKIVSALLRQLSWTHFVAIIYLSDPLKRDFYTEMCRVEHWNTRMLQRKIDSMLYERTVLSKKPEKLAKMELEQLRDEDRLTPDMVFGDPYLLDFLGLKNAYAEKDLEAAILREMEAFILEIGVGFAFLERQKRITIDGEDFYIDLLFYHRQLRRLVAIELKRG</sequence>
<dbReference type="PANTHER" id="PTHR30547">
    <property type="entry name" value="UNCHARACTERIZED PROTEIN YHCG-RELATED"/>
    <property type="match status" value="1"/>
</dbReference>
<dbReference type="InterPro" id="IPR053148">
    <property type="entry name" value="PD-DEXK-like_domain"/>
</dbReference>
<dbReference type="Gene3D" id="3.40.1350.10">
    <property type="match status" value="1"/>
</dbReference>
<protein>
    <submittedName>
        <fullName evidence="3">Nuclease YhcG</fullName>
    </submittedName>
</protein>
<gene>
    <name evidence="3" type="ORF">MAG551_01559</name>
</gene>
<proteinExistence type="predicted"/>
<dbReference type="AlphaFoldDB" id="A0A941W2R8"/>
<dbReference type="InterPro" id="IPR009362">
    <property type="entry name" value="YhcG_C"/>
</dbReference>
<comment type="caution">
    <text evidence="3">The sequence shown here is derived from an EMBL/GenBank/DDBJ whole genome shotgun (WGS) entry which is preliminary data.</text>
</comment>
<evidence type="ECO:0000313" key="3">
    <source>
        <dbReference type="EMBL" id="MBS1258500.1"/>
    </source>
</evidence>
<evidence type="ECO:0000259" key="1">
    <source>
        <dbReference type="Pfam" id="PF06250"/>
    </source>
</evidence>
<dbReference type="PANTHER" id="PTHR30547:SF5">
    <property type="entry name" value="NUCLEASE YHCG-RELATED"/>
    <property type="match status" value="1"/>
</dbReference>
<evidence type="ECO:0000313" key="4">
    <source>
        <dbReference type="Proteomes" id="UP000722750"/>
    </source>
</evidence>
<dbReference type="InterPro" id="IPR041527">
    <property type="entry name" value="YhcG_N"/>
</dbReference>
<dbReference type="Proteomes" id="UP000722750">
    <property type="component" value="Unassembled WGS sequence"/>
</dbReference>
<dbReference type="InterPro" id="IPR011856">
    <property type="entry name" value="tRNA_endonuc-like_dom_sf"/>
</dbReference>
<dbReference type="GO" id="GO:0003676">
    <property type="term" value="F:nucleic acid binding"/>
    <property type="evidence" value="ECO:0007669"/>
    <property type="project" value="InterPro"/>
</dbReference>
<dbReference type="EMBL" id="JAANXD010000064">
    <property type="protein sequence ID" value="MBS1258500.1"/>
    <property type="molecule type" value="Genomic_DNA"/>
</dbReference>
<feature type="domain" description="YhcG N-terminal" evidence="2">
    <location>
        <begin position="14"/>
        <end position="150"/>
    </location>
</feature>
<reference evidence="3" key="1">
    <citation type="journal article" date="2021" name="ISME J.">
        <title>Fine-scale metabolic discontinuity in a stratified prokaryote microbiome of a Red Sea deep halocline.</title>
        <authorList>
            <person name="Michoud G."/>
            <person name="Ngugi D.K."/>
            <person name="Barozzi A."/>
            <person name="Merlino G."/>
            <person name="Calleja M.L."/>
            <person name="Delgado-Huertas A."/>
            <person name="Moran X.A.G."/>
            <person name="Daffonchio D."/>
        </authorList>
    </citation>
    <scope>NUCLEOTIDE SEQUENCE</scope>
    <source>
        <strain evidence="3">SuakinDeep_MAG55_1</strain>
    </source>
</reference>
<feature type="domain" description="YhcG PDDEXK nuclease" evidence="1">
    <location>
        <begin position="180"/>
        <end position="256"/>
    </location>
</feature>
<organism evidence="3 4">
    <name type="scientific">Candidatus Scalindua arabica</name>
    <dbReference type="NCBI Taxonomy" id="1127984"/>
    <lineage>
        <taxon>Bacteria</taxon>
        <taxon>Pseudomonadati</taxon>
        <taxon>Planctomycetota</taxon>
        <taxon>Candidatus Brocadiia</taxon>
        <taxon>Candidatus Brocadiales</taxon>
        <taxon>Candidatus Scalinduaceae</taxon>
        <taxon>Candidatus Scalindua</taxon>
    </lineage>
</organism>
<dbReference type="Pfam" id="PF06250">
    <property type="entry name" value="YhcG_C"/>
    <property type="match status" value="1"/>
</dbReference>
<evidence type="ECO:0000259" key="2">
    <source>
        <dbReference type="Pfam" id="PF17761"/>
    </source>
</evidence>
<name>A0A941W2R8_9BACT</name>